<keyword evidence="1 7" id="KW-0808">Transferase</keyword>
<evidence type="ECO:0000256" key="2">
    <source>
        <dbReference type="ARBA" id="ARBA00022777"/>
    </source>
</evidence>
<evidence type="ECO:0000313" key="7">
    <source>
        <dbReference type="EMBL" id="AEI09110.1"/>
    </source>
</evidence>
<dbReference type="EC" id="2.7.13.-" evidence="7"/>
<dbReference type="GO" id="GO:0000160">
    <property type="term" value="P:phosphorelay signal transduction system"/>
    <property type="evidence" value="ECO:0007669"/>
    <property type="project" value="UniProtKB-KW"/>
</dbReference>
<dbReference type="Proteomes" id="UP000000492">
    <property type="component" value="Chromosome"/>
</dbReference>
<dbReference type="AlphaFoldDB" id="F8DZR2"/>
<feature type="transmembrane region" description="Helical" evidence="4">
    <location>
        <begin position="170"/>
        <end position="191"/>
    </location>
</feature>
<evidence type="ECO:0000259" key="5">
    <source>
        <dbReference type="Pfam" id="PF04024"/>
    </source>
</evidence>
<dbReference type="InterPro" id="IPR050482">
    <property type="entry name" value="Sensor_HK_TwoCompSys"/>
</dbReference>
<evidence type="ECO:0000256" key="4">
    <source>
        <dbReference type="SAM" id="Phobius"/>
    </source>
</evidence>
<dbReference type="eggNOG" id="COG4585">
    <property type="taxonomic scope" value="Bacteria"/>
</dbReference>
<accession>F8DZR2</accession>
<dbReference type="PANTHER" id="PTHR24421:SF61">
    <property type="entry name" value="OXYGEN SENSOR HISTIDINE KINASE NREB"/>
    <property type="match status" value="1"/>
</dbReference>
<dbReference type="GO" id="GO:0016301">
    <property type="term" value="F:kinase activity"/>
    <property type="evidence" value="ECO:0007669"/>
    <property type="project" value="UniProtKB-KW"/>
</dbReference>
<feature type="transmembrane region" description="Helical" evidence="4">
    <location>
        <begin position="117"/>
        <end position="136"/>
    </location>
</feature>
<dbReference type="EMBL" id="CP002857">
    <property type="protein sequence ID" value="AEI09110.1"/>
    <property type="molecule type" value="Genomic_DNA"/>
</dbReference>
<dbReference type="Gene3D" id="3.30.565.10">
    <property type="entry name" value="Histidine kinase-like ATPase, C-terminal domain"/>
    <property type="match status" value="1"/>
</dbReference>
<feature type="domain" description="Histidine kinase/HSP90-like ATPase" evidence="6">
    <location>
        <begin position="342"/>
        <end position="401"/>
    </location>
</feature>
<evidence type="ECO:0000313" key="8">
    <source>
        <dbReference type="Proteomes" id="UP000000492"/>
    </source>
</evidence>
<dbReference type="PANTHER" id="PTHR24421">
    <property type="entry name" value="NITRATE/NITRITE SENSOR PROTEIN NARX-RELATED"/>
    <property type="match status" value="1"/>
</dbReference>
<evidence type="ECO:0000256" key="3">
    <source>
        <dbReference type="ARBA" id="ARBA00023012"/>
    </source>
</evidence>
<dbReference type="STRING" id="662755.CRES_0754"/>
<feature type="domain" description="Phage shock protein PspC N-terminal" evidence="5">
    <location>
        <begin position="4"/>
        <end position="56"/>
    </location>
</feature>
<dbReference type="InterPro" id="IPR036890">
    <property type="entry name" value="HATPase_C_sf"/>
</dbReference>
<keyword evidence="4" id="KW-0472">Membrane</keyword>
<dbReference type="RefSeq" id="WP_013888128.1">
    <property type="nucleotide sequence ID" value="NC_015673.1"/>
</dbReference>
<dbReference type="Pfam" id="PF13581">
    <property type="entry name" value="HATPase_c_2"/>
    <property type="match status" value="1"/>
</dbReference>
<protein>
    <submittedName>
        <fullName evidence="7">Two-component system sensor histidine kinase</fullName>
        <ecNumber evidence="7">2.7.13.-</ecNumber>
    </submittedName>
</protein>
<dbReference type="SUPFAM" id="SSF55874">
    <property type="entry name" value="ATPase domain of HSP90 chaperone/DNA topoisomerase II/histidine kinase"/>
    <property type="match status" value="1"/>
</dbReference>
<keyword evidence="4" id="KW-0812">Transmembrane</keyword>
<feature type="transmembrane region" description="Helical" evidence="4">
    <location>
        <begin position="211"/>
        <end position="239"/>
    </location>
</feature>
<keyword evidence="3" id="KW-0902">Two-component regulatory system</keyword>
<proteinExistence type="predicted"/>
<dbReference type="InterPro" id="IPR007168">
    <property type="entry name" value="Phageshock_PspC_N"/>
</dbReference>
<dbReference type="KEGG" id="crd:CRES_0754"/>
<dbReference type="Pfam" id="PF04024">
    <property type="entry name" value="PspC"/>
    <property type="match status" value="1"/>
</dbReference>
<dbReference type="OrthoDB" id="3534856at2"/>
<reference evidence="7 8" key="1">
    <citation type="journal article" date="2012" name="BMC Genomics">
        <title>Complete genome sequence, lifestyle, and multi-drug resistance of the human pathogen Corynebacterium resistens DSM 45100 isolated from blood samples of a leukemia patient.</title>
        <authorList>
            <person name="Schroder J."/>
            <person name="Maus I."/>
            <person name="Meyer K."/>
            <person name="Wordemann S."/>
            <person name="Blom J."/>
            <person name="Jaenicke S."/>
            <person name="Schneider J."/>
            <person name="Trost E."/>
            <person name="Tauch A."/>
        </authorList>
    </citation>
    <scope>NUCLEOTIDE SEQUENCE [LARGE SCALE GENOMIC DNA]</scope>
    <source>
        <strain evidence="8">DSM 45100 / JCM 12819 / CCUG 50093 / GTC 2026 / SICGH 158</strain>
    </source>
</reference>
<gene>
    <name evidence="7" type="primary">tcsS3</name>
    <name evidence="7" type="ordered locus">CRES_0754</name>
</gene>
<keyword evidence="4" id="KW-1133">Transmembrane helix</keyword>
<dbReference type="InterPro" id="IPR003594">
    <property type="entry name" value="HATPase_dom"/>
</dbReference>
<dbReference type="HOGENOM" id="CLU_036172_0_0_11"/>
<name>F8DZR2_CORRG</name>
<keyword evidence="8" id="KW-1185">Reference proteome</keyword>
<evidence type="ECO:0000259" key="6">
    <source>
        <dbReference type="Pfam" id="PF13581"/>
    </source>
</evidence>
<organism evidence="7 8">
    <name type="scientific">Corynebacterium resistens (strain DSM 45100 / JCM 12819 / GTC 2026 / SICGH 158)</name>
    <dbReference type="NCBI Taxonomy" id="662755"/>
    <lineage>
        <taxon>Bacteria</taxon>
        <taxon>Bacillati</taxon>
        <taxon>Actinomycetota</taxon>
        <taxon>Actinomycetes</taxon>
        <taxon>Mycobacteriales</taxon>
        <taxon>Corynebacteriaceae</taxon>
        <taxon>Corynebacterium</taxon>
    </lineage>
</organism>
<sequence length="455" mass="48436">MYPRFHRVRRGRVLAGVCTGLAAHLGVDVRWVRLVFLAIAAVPLAGVAVYGALTLLSDAVEEPGQALNPASARRFANFEQGARGGVGALSDPADVVDWSLFAAAVVLTFATNVASSAYLPATIGISIAILGALLVWRNTRIPDSQGSLFGSVQWDGNEDSQRPRPLTLQWVSAIGGVVLLAVGAGVAVYLLNSNVVGSTAGDQSVPADGRLTLGALGWAMAAGGALLIGLLVVCIPLWLRLWNTAAAAAEERARERERAKIASRIHDSVLQTLALIQKQSEDSRVTALARTQERQLRQWLFGAEESVKTQTIFGAIRVASGEVEDMFGVQIRPVFVGADRPTTESSQELVFAAREAMVNAAKHSGCDEINVFVESSEGFIELFVRDRGAGFDVSAVPADRHGVRDSIIARMQRIGGEVDIDSGSFGTELSFRLPLSAENATSTAHPTTLEEKLDD</sequence>
<evidence type="ECO:0000256" key="1">
    <source>
        <dbReference type="ARBA" id="ARBA00022679"/>
    </source>
</evidence>
<keyword evidence="2 7" id="KW-0418">Kinase</keyword>
<dbReference type="Gene3D" id="1.20.5.1930">
    <property type="match status" value="1"/>
</dbReference>
<feature type="transmembrane region" description="Helical" evidence="4">
    <location>
        <begin position="34"/>
        <end position="53"/>
    </location>
</feature>